<evidence type="ECO:0008006" key="3">
    <source>
        <dbReference type="Google" id="ProtNLM"/>
    </source>
</evidence>
<dbReference type="EMBL" id="BAABKO010000005">
    <property type="protein sequence ID" value="GAA4780417.1"/>
    <property type="molecule type" value="Genomic_DNA"/>
</dbReference>
<evidence type="ECO:0000313" key="1">
    <source>
        <dbReference type="EMBL" id="GAA4780417.1"/>
    </source>
</evidence>
<dbReference type="SUPFAM" id="SSF55469">
    <property type="entry name" value="FMN-dependent nitroreductase-like"/>
    <property type="match status" value="1"/>
</dbReference>
<protein>
    <recommendedName>
        <fullName evidence="3">Nitroreductase</fullName>
    </recommendedName>
</protein>
<sequence length="351" mass="37014">MTDLQALVAAAALAPSAHNTQPWDARVVGDVVELGVAAGRTLPAGDATGRDTLLALGAWTETAAAAARADGRAIEVETLPDLSAPDVVVRAVRRGPVARIRLGGEIDPKGSALGRRLTYRGDLRGVPGFAEAAAAVLPSWMRLVPLPAKDLRRLSALGTADTLTRPGVAEELAAWLRLSSHHPRYDVDGLSDRVLLLPRPLAAIAAPFTRRRRLRDTAARLARIGGDIARRALLELPVERAGDAADADHFVLAVESDELDLGAGAALTRVLNGPLGLPAETVFEAGRALQRVWLEAAARGVAFAPHSEVLDSALAQGELQYRLGLARRTVPVFVASAGRPADPHPARSPRR</sequence>
<organism evidence="1 2">
    <name type="scientific">Microbacterium gilvum</name>
    <dbReference type="NCBI Taxonomy" id="1336204"/>
    <lineage>
        <taxon>Bacteria</taxon>
        <taxon>Bacillati</taxon>
        <taxon>Actinomycetota</taxon>
        <taxon>Actinomycetes</taxon>
        <taxon>Micrococcales</taxon>
        <taxon>Microbacteriaceae</taxon>
        <taxon>Microbacterium</taxon>
    </lineage>
</organism>
<reference evidence="2" key="1">
    <citation type="journal article" date="2019" name="Int. J. Syst. Evol. Microbiol.">
        <title>The Global Catalogue of Microorganisms (GCM) 10K type strain sequencing project: providing services to taxonomists for standard genome sequencing and annotation.</title>
        <authorList>
            <consortium name="The Broad Institute Genomics Platform"/>
            <consortium name="The Broad Institute Genome Sequencing Center for Infectious Disease"/>
            <person name="Wu L."/>
            <person name="Ma J."/>
        </authorList>
    </citation>
    <scope>NUCLEOTIDE SEQUENCE [LARGE SCALE GENOMIC DNA]</scope>
    <source>
        <strain evidence="2">JCM 18537</strain>
    </source>
</reference>
<name>A0ABP9AHK5_9MICO</name>
<dbReference type="Proteomes" id="UP001501645">
    <property type="component" value="Unassembled WGS sequence"/>
</dbReference>
<dbReference type="RefSeq" id="WP_345440027.1">
    <property type="nucleotide sequence ID" value="NZ_BAABKO010000005.1"/>
</dbReference>
<dbReference type="Gene3D" id="3.40.109.10">
    <property type="entry name" value="NADH Oxidase"/>
    <property type="match status" value="2"/>
</dbReference>
<proteinExistence type="predicted"/>
<comment type="caution">
    <text evidence="1">The sequence shown here is derived from an EMBL/GenBank/DDBJ whole genome shotgun (WGS) entry which is preliminary data.</text>
</comment>
<accession>A0ABP9AHK5</accession>
<evidence type="ECO:0000313" key="2">
    <source>
        <dbReference type="Proteomes" id="UP001501645"/>
    </source>
</evidence>
<gene>
    <name evidence="1" type="ORF">GCM10023351_26780</name>
</gene>
<keyword evidence="2" id="KW-1185">Reference proteome</keyword>
<dbReference type="InterPro" id="IPR000415">
    <property type="entry name" value="Nitroreductase-like"/>
</dbReference>